<name>A0A0P1AWQ8_PLAHL</name>
<feature type="region of interest" description="Disordered" evidence="1">
    <location>
        <begin position="477"/>
        <end position="506"/>
    </location>
</feature>
<feature type="region of interest" description="Disordered" evidence="1">
    <location>
        <begin position="652"/>
        <end position="674"/>
    </location>
</feature>
<keyword evidence="3" id="KW-1185">Reference proteome</keyword>
<accession>A0A0P1AWQ8</accession>
<dbReference type="RefSeq" id="XP_024583042.1">
    <property type="nucleotide sequence ID" value="XM_024717554.1"/>
</dbReference>
<dbReference type="OMA" id="LEMATIW"/>
<dbReference type="Proteomes" id="UP000054928">
    <property type="component" value="Unassembled WGS sequence"/>
</dbReference>
<dbReference type="GeneID" id="36398336"/>
<dbReference type="EMBL" id="CCYD01002151">
    <property type="protein sequence ID" value="CEG46673.1"/>
    <property type="molecule type" value="Genomic_DNA"/>
</dbReference>
<evidence type="ECO:0000313" key="3">
    <source>
        <dbReference type="Proteomes" id="UP000054928"/>
    </source>
</evidence>
<evidence type="ECO:0000313" key="2">
    <source>
        <dbReference type="EMBL" id="CEG46673.1"/>
    </source>
</evidence>
<dbReference type="OrthoDB" id="121313at2759"/>
<sequence>MDKKNQNKSAVKVVVAPSELLHERQKNWKYKSPSVLWLELNFTIQTARLQTLKRHKYQHLQEQALLKARDLLTDRKKRSPFASKDFYKQANINLEAGKRFFYTPEALTLRFNLRNHPDVVNAINKLWSVDLPRDELGCIDQRGYTSLFRKIGRTLEPHASKQRLRNMEKIIREDWNRDRNGELVMSFSSFFDSIFELADIWCETMNAEDYVTFIRNLVLGVSTMQSNVRHEKNIGKRLLRSQKQISATDSYHDFSTLIKMDRLSRVEDESQSYCLNDMKEDAASVKIASKDSIHGVIKRKYPAKNTDNLEIRCEQRNVLEKLPDLEDFEGNIWKSSVEERGSNTKSFMFPANSQALRIKIRENECFDDYTGEVLDNTVTTPSQPLIHPKMELEMATIWQKSRVDLDIDAGYNNIKGLQDALASSAHQIEIVNGDTLLPDEYYNMATINSGRRTSLSSPSKLQSVNCVKLDKINADAPLAKQKSKQQTRLPKTSFKVPEGTKNSQSGHDKVVRKNIRANLVSQSLPHLSHEHEFNPQALNITSLNCNRSVIKLKDNLVHLDLPDSQNQCAFSKELRDPFLYGACDCCSRKIDSSRSSECQLCTVINDDSIECSQRYNMIESQVRDEKKLLKFGFAGKVRGRFYPLSKRIQKRYDKNEQSAKRLRKQSPDDDSGTISPWVVESCHQDDHNHTCIHSCPCHQQGDDQVQILENATLNKILVTGASAPAKVILGSRKDYALVVGKDLVRTEARKDTSSLLRSNVLSDLTSQSLLLDKIQPYRYTLGVKIEDRTVLSSPYAKVTALASKDNSRERKAEETEEARQFSRMIKRSEGYEGRAITAASPILRMDKVQTQCYFSSEEEDYSALSHIKPHTKAGNCVKIRQDENKLNLKKLVEEDAEFQDVTVIVNANRKIVLRPGTMDQMAAKQTLYKAQAIRSEMMRRRFQYAFGKSLGLEDET</sequence>
<dbReference type="STRING" id="4781.A0A0P1AWQ8"/>
<reference evidence="3" key="1">
    <citation type="submission" date="2014-09" db="EMBL/GenBank/DDBJ databases">
        <authorList>
            <person name="Sharma Rahul"/>
            <person name="Thines Marco"/>
        </authorList>
    </citation>
    <scope>NUCLEOTIDE SEQUENCE [LARGE SCALE GENOMIC DNA]</scope>
</reference>
<evidence type="ECO:0000256" key="1">
    <source>
        <dbReference type="SAM" id="MobiDB-lite"/>
    </source>
</evidence>
<dbReference type="AlphaFoldDB" id="A0A0P1AWQ8"/>
<protein>
    <submittedName>
        <fullName evidence="2">Uncharacterized protein</fullName>
    </submittedName>
</protein>
<proteinExistence type="predicted"/>
<organism evidence="2 3">
    <name type="scientific">Plasmopara halstedii</name>
    <name type="common">Downy mildew of sunflower</name>
    <dbReference type="NCBI Taxonomy" id="4781"/>
    <lineage>
        <taxon>Eukaryota</taxon>
        <taxon>Sar</taxon>
        <taxon>Stramenopiles</taxon>
        <taxon>Oomycota</taxon>
        <taxon>Peronosporomycetes</taxon>
        <taxon>Peronosporales</taxon>
        <taxon>Peronosporaceae</taxon>
        <taxon>Plasmopara</taxon>
    </lineage>
</organism>